<feature type="domain" description="SHOCT" evidence="2">
    <location>
        <begin position="60"/>
        <end position="79"/>
    </location>
</feature>
<organism evidence="3 4">
    <name type="scientific">Nocardia nova</name>
    <dbReference type="NCBI Taxonomy" id="37330"/>
    <lineage>
        <taxon>Bacteria</taxon>
        <taxon>Bacillati</taxon>
        <taxon>Actinomycetota</taxon>
        <taxon>Actinomycetes</taxon>
        <taxon>Mycobacteriales</taxon>
        <taxon>Nocardiaceae</taxon>
        <taxon>Nocardia</taxon>
    </lineage>
</organism>
<dbReference type="EMBL" id="PSZD01000049">
    <property type="protein sequence ID" value="PPJ18902.1"/>
    <property type="molecule type" value="Genomic_DNA"/>
</dbReference>
<dbReference type="InterPro" id="IPR018649">
    <property type="entry name" value="SHOCT"/>
</dbReference>
<sequence length="89" mass="9770">MMMWYGNGLSGWGYALMIIGMVIFWALIGAGIVALIRYSGNSSSTIPNTIPEQRGPSPQQILAERYARGEIDEEEYIRRTKTLGTGTAA</sequence>
<dbReference type="AlphaFoldDB" id="A0A2S5ZUX9"/>
<gene>
    <name evidence="3" type="ORF">C5F51_35845</name>
</gene>
<accession>A0A2S5ZUX9</accession>
<name>A0A2S5ZUX9_9NOCA</name>
<dbReference type="InterPro" id="IPR033788">
    <property type="entry name" value="VbhA-like"/>
</dbReference>
<keyword evidence="1" id="KW-0472">Membrane</keyword>
<evidence type="ECO:0000313" key="4">
    <source>
        <dbReference type="Proteomes" id="UP000238356"/>
    </source>
</evidence>
<dbReference type="Pfam" id="PF09851">
    <property type="entry name" value="SHOCT"/>
    <property type="match status" value="1"/>
</dbReference>
<comment type="caution">
    <text evidence="3">The sequence shown here is derived from an EMBL/GenBank/DDBJ whole genome shotgun (WGS) entry which is preliminary data.</text>
</comment>
<reference evidence="3 4" key="1">
    <citation type="submission" date="2018-02" db="EMBL/GenBank/DDBJ databases">
        <title>8 Nocardia nova and 1 Nocardia cyriacigeorgica strain used for evolution to TMP-SMX.</title>
        <authorList>
            <person name="Mehta H."/>
            <person name="Weng J."/>
            <person name="Shamoo Y."/>
        </authorList>
    </citation>
    <scope>NUCLEOTIDE SEQUENCE [LARGE SCALE GENOMIC DNA]</scope>
    <source>
        <strain evidence="3 4">BAA2227</strain>
    </source>
</reference>
<dbReference type="CDD" id="cd11586">
    <property type="entry name" value="VbhA_like"/>
    <property type="match status" value="1"/>
</dbReference>
<evidence type="ECO:0000313" key="3">
    <source>
        <dbReference type="EMBL" id="PPJ18902.1"/>
    </source>
</evidence>
<proteinExistence type="predicted"/>
<keyword evidence="1" id="KW-1133">Transmembrane helix</keyword>
<feature type="transmembrane region" description="Helical" evidence="1">
    <location>
        <begin position="12"/>
        <end position="36"/>
    </location>
</feature>
<keyword evidence="4" id="KW-1185">Reference proteome</keyword>
<dbReference type="Proteomes" id="UP000238356">
    <property type="component" value="Unassembled WGS sequence"/>
</dbReference>
<keyword evidence="1" id="KW-0812">Transmembrane</keyword>
<protein>
    <recommendedName>
        <fullName evidence="2">SHOCT domain-containing protein</fullName>
    </recommendedName>
</protein>
<evidence type="ECO:0000256" key="1">
    <source>
        <dbReference type="SAM" id="Phobius"/>
    </source>
</evidence>
<evidence type="ECO:0000259" key="2">
    <source>
        <dbReference type="Pfam" id="PF09851"/>
    </source>
</evidence>